<keyword evidence="2" id="KW-0131">Cell cycle</keyword>
<dbReference type="Pfam" id="PF07065">
    <property type="entry name" value="D123"/>
    <property type="match status" value="1"/>
</dbReference>
<evidence type="ECO:0000313" key="2">
    <source>
        <dbReference type="EMBL" id="KAJ3435219.1"/>
    </source>
</evidence>
<dbReference type="PANTHER" id="PTHR15323">
    <property type="entry name" value="D123 PROTEIN"/>
    <property type="match status" value="1"/>
</dbReference>
<keyword evidence="2" id="KW-0132">Cell division</keyword>
<comment type="similarity">
    <text evidence="1">Belongs to the CDC123 family.</text>
</comment>
<keyword evidence="5" id="KW-1185">Reference proteome</keyword>
<evidence type="ECO:0000313" key="3">
    <source>
        <dbReference type="EMBL" id="KAJ6244871.1"/>
    </source>
</evidence>
<reference evidence="3" key="1">
    <citation type="submission" date="2022-08" db="EMBL/GenBank/DDBJ databases">
        <title>Novel sulfate-reducing endosymbionts in the free-living metamonad Anaeramoeba.</title>
        <authorList>
            <person name="Jerlstrom-Hultqvist J."/>
            <person name="Cepicka I."/>
            <person name="Gallot-Lavallee L."/>
            <person name="Salas-Leiva D."/>
            <person name="Curtis B.A."/>
            <person name="Zahonova K."/>
            <person name="Pipaliya S."/>
            <person name="Dacks J."/>
            <person name="Roger A.J."/>
        </authorList>
    </citation>
    <scope>NUCLEOTIDE SEQUENCE</scope>
    <source>
        <strain evidence="3">Schooner1</strain>
    </source>
</reference>
<gene>
    <name evidence="2" type="ORF">M0812_02350</name>
    <name evidence="3" type="ORF">M0813_20962</name>
</gene>
<dbReference type="Proteomes" id="UP001150062">
    <property type="component" value="Unassembled WGS sequence"/>
</dbReference>
<organism evidence="2 4">
    <name type="scientific">Anaeramoeba flamelloides</name>
    <dbReference type="NCBI Taxonomy" id="1746091"/>
    <lineage>
        <taxon>Eukaryota</taxon>
        <taxon>Metamonada</taxon>
        <taxon>Anaeramoebidae</taxon>
        <taxon>Anaeramoeba</taxon>
    </lineage>
</organism>
<evidence type="ECO:0000256" key="1">
    <source>
        <dbReference type="ARBA" id="ARBA00011047"/>
    </source>
</evidence>
<dbReference type="AlphaFoldDB" id="A0AAV7Z6D3"/>
<comment type="caution">
    <text evidence="2">The sequence shown here is derived from an EMBL/GenBank/DDBJ whole genome shotgun (WGS) entry which is preliminary data.</text>
</comment>
<dbReference type="GO" id="GO:0051301">
    <property type="term" value="P:cell division"/>
    <property type="evidence" value="ECO:0007669"/>
    <property type="project" value="UniProtKB-KW"/>
</dbReference>
<protein>
    <submittedName>
        <fullName evidence="2 3">Cell division cycle protein</fullName>
    </submittedName>
</protein>
<reference evidence="2" key="2">
    <citation type="submission" date="2022-08" db="EMBL/GenBank/DDBJ databases">
        <title>Novel sulphate-reducing endosymbionts in the free-living metamonad Anaeramoeba.</title>
        <authorList>
            <person name="Jerlstrom-Hultqvist J."/>
            <person name="Cepicka I."/>
            <person name="Gallot-Lavallee L."/>
            <person name="Salas-Leiva D."/>
            <person name="Curtis B.A."/>
            <person name="Zahonova K."/>
            <person name="Pipaliya S."/>
            <person name="Dacks J."/>
            <person name="Roger A.J."/>
        </authorList>
    </citation>
    <scope>NUCLEOTIDE SEQUENCE</scope>
    <source>
        <strain evidence="2">Busselton2</strain>
    </source>
</reference>
<dbReference type="PANTHER" id="PTHR15323:SF6">
    <property type="entry name" value="CELL DIVISION CYCLE PROTEIN 123 HOMOLOG"/>
    <property type="match status" value="1"/>
</dbReference>
<dbReference type="Proteomes" id="UP001146793">
    <property type="component" value="Unassembled WGS sequence"/>
</dbReference>
<sequence>MLEELQKRKQNLKKVEKPKLVKPISDLLTDSGRKEAQKQVLAVNVEKWMPKLEEKNLTFQTKLCPITHEEAELIIQGCQEVQKQGFISEETHEKLLGMKEKINKTILQVKGAKENGVFVKLSSRSPKDSVHTVPDYKERYISNLKEFLSKSNLTKPDENLKLMAIVQTSKDSMKVRNAEEAIHLLTHSKRIHMDLDIALKQEQDVIENFVFREWQEIDVDMEFRGFVYNSNLNAVSQYFQYFSSPLLVEKKEEVSQKILDFFENKIKPSLSKDFKNYVVDFAFNKENIPFVIELNAFDFSDCCLFSYAKEKHILQNGPYEFRITEKPQKGAKSQLDESVKSVIDLVDQENIFN</sequence>
<evidence type="ECO:0000313" key="5">
    <source>
        <dbReference type="Proteomes" id="UP001150062"/>
    </source>
</evidence>
<dbReference type="GO" id="GO:0005737">
    <property type="term" value="C:cytoplasm"/>
    <property type="evidence" value="ECO:0007669"/>
    <property type="project" value="TreeGrafter"/>
</dbReference>
<dbReference type="InterPro" id="IPR009772">
    <property type="entry name" value="CDC123"/>
</dbReference>
<proteinExistence type="inferred from homology"/>
<evidence type="ECO:0000313" key="4">
    <source>
        <dbReference type="Proteomes" id="UP001146793"/>
    </source>
</evidence>
<dbReference type="EMBL" id="JAOAOG010000158">
    <property type="protein sequence ID" value="KAJ6244871.1"/>
    <property type="molecule type" value="Genomic_DNA"/>
</dbReference>
<dbReference type="EMBL" id="JANTQA010000042">
    <property type="protein sequence ID" value="KAJ3435219.1"/>
    <property type="molecule type" value="Genomic_DNA"/>
</dbReference>
<name>A0AAV7Z6D3_9EUKA</name>
<accession>A0AAV7Z6D3</accession>